<comment type="caution">
    <text evidence="1">The sequence shown here is derived from an EMBL/GenBank/DDBJ whole genome shotgun (WGS) entry which is preliminary data.</text>
</comment>
<reference evidence="1" key="1">
    <citation type="submission" date="2021-01" db="EMBL/GenBank/DDBJ databases">
        <title>Whole genome shotgun sequence of Actinoplanes tereljensis NBRC 105297.</title>
        <authorList>
            <person name="Komaki H."/>
            <person name="Tamura T."/>
        </authorList>
    </citation>
    <scope>NUCLEOTIDE SEQUENCE</scope>
    <source>
        <strain evidence="1">NBRC 105297</strain>
    </source>
</reference>
<name>A0A919NTV0_9ACTN</name>
<evidence type="ECO:0000313" key="1">
    <source>
        <dbReference type="EMBL" id="GIF23427.1"/>
    </source>
</evidence>
<evidence type="ECO:0000313" key="2">
    <source>
        <dbReference type="Proteomes" id="UP000623608"/>
    </source>
</evidence>
<dbReference type="Gene3D" id="3.40.50.2300">
    <property type="match status" value="1"/>
</dbReference>
<evidence type="ECO:0008006" key="3">
    <source>
        <dbReference type="Google" id="ProtNLM"/>
    </source>
</evidence>
<accession>A0A919NTV0</accession>
<sequence>MAVIAVGAVAVVVLRDDSGPEPVAPVNNVAGNFRACLVSTSGGSASSKRAWAELQDAAAGGRVNAQSFVAPASGSAGPYFNGLVGVGCDVVVVADAVLVPAATEVAAKAKQQRFLVVGKVQAGDNVEVLSDDADLSAWIARHVGA</sequence>
<keyword evidence="2" id="KW-1185">Reference proteome</keyword>
<dbReference type="Proteomes" id="UP000623608">
    <property type="component" value="Unassembled WGS sequence"/>
</dbReference>
<gene>
    <name evidence="1" type="ORF">Ate02nite_61570</name>
</gene>
<protein>
    <recommendedName>
        <fullName evidence="3">BMP family ABC transporter substrate-binding protein</fullName>
    </recommendedName>
</protein>
<proteinExistence type="predicted"/>
<organism evidence="1 2">
    <name type="scientific">Paractinoplanes tereljensis</name>
    <dbReference type="NCBI Taxonomy" id="571912"/>
    <lineage>
        <taxon>Bacteria</taxon>
        <taxon>Bacillati</taxon>
        <taxon>Actinomycetota</taxon>
        <taxon>Actinomycetes</taxon>
        <taxon>Micromonosporales</taxon>
        <taxon>Micromonosporaceae</taxon>
        <taxon>Paractinoplanes</taxon>
    </lineage>
</organism>
<dbReference type="RefSeq" id="WP_203811331.1">
    <property type="nucleotide sequence ID" value="NZ_BOMY01000040.1"/>
</dbReference>
<dbReference type="AlphaFoldDB" id="A0A919NTV0"/>
<dbReference type="EMBL" id="BOMY01000040">
    <property type="protein sequence ID" value="GIF23427.1"/>
    <property type="molecule type" value="Genomic_DNA"/>
</dbReference>